<dbReference type="RefSeq" id="WP_073240284.1">
    <property type="nucleotide sequence ID" value="NZ_FQUY01000048.1"/>
</dbReference>
<dbReference type="EMBL" id="FQUY01000048">
    <property type="protein sequence ID" value="SHF64157.1"/>
    <property type="molecule type" value="Genomic_DNA"/>
</dbReference>
<feature type="transmembrane region" description="Helical" evidence="1">
    <location>
        <begin position="22"/>
        <end position="42"/>
    </location>
</feature>
<evidence type="ECO:0000313" key="3">
    <source>
        <dbReference type="Proteomes" id="UP000184148"/>
    </source>
</evidence>
<dbReference type="Proteomes" id="UP000184148">
    <property type="component" value="Unassembled WGS sequence"/>
</dbReference>
<name>A0A1M5DB03_9FIRM</name>
<protein>
    <submittedName>
        <fullName evidence="2">Uncharacterized protein</fullName>
    </submittedName>
</protein>
<evidence type="ECO:0000313" key="2">
    <source>
        <dbReference type="EMBL" id="SHF64157.1"/>
    </source>
</evidence>
<accession>A0A1M5DB03</accession>
<organism evidence="2 3">
    <name type="scientific">Desulforamulus putei DSM 12395</name>
    <dbReference type="NCBI Taxonomy" id="1121429"/>
    <lineage>
        <taxon>Bacteria</taxon>
        <taxon>Bacillati</taxon>
        <taxon>Bacillota</taxon>
        <taxon>Clostridia</taxon>
        <taxon>Eubacteriales</taxon>
        <taxon>Peptococcaceae</taxon>
        <taxon>Desulforamulus</taxon>
    </lineage>
</organism>
<keyword evidence="3" id="KW-1185">Reference proteome</keyword>
<reference evidence="3" key="1">
    <citation type="submission" date="2016-11" db="EMBL/GenBank/DDBJ databases">
        <authorList>
            <person name="Varghese N."/>
            <person name="Submissions S."/>
        </authorList>
    </citation>
    <scope>NUCLEOTIDE SEQUENCE [LARGE SCALE GENOMIC DNA]</scope>
    <source>
        <strain evidence="3">DSM 12395</strain>
    </source>
</reference>
<sequence length="102" mass="11663">MCHEFIGVIDTFNKICSKGLRIFISLFFIVLLLVVAVMVSLLRLKIFLQTNFASQEIIADLLQGFLCDIFLMIFICLILLWLFFIVAGLFLLIKTATSQKVK</sequence>
<proteinExistence type="predicted"/>
<dbReference type="AlphaFoldDB" id="A0A1M5DB03"/>
<feature type="transmembrane region" description="Helical" evidence="1">
    <location>
        <begin position="69"/>
        <end position="93"/>
    </location>
</feature>
<gene>
    <name evidence="2" type="ORF">SAMN02745133_03153</name>
</gene>
<keyword evidence="1" id="KW-0472">Membrane</keyword>
<evidence type="ECO:0000256" key="1">
    <source>
        <dbReference type="SAM" id="Phobius"/>
    </source>
</evidence>
<keyword evidence="1" id="KW-0812">Transmembrane</keyword>
<keyword evidence="1" id="KW-1133">Transmembrane helix</keyword>